<name>A0ABM8QBB0_9BACT</name>
<feature type="transmembrane region" description="Helical" evidence="5">
    <location>
        <begin position="68"/>
        <end position="89"/>
    </location>
</feature>
<evidence type="ECO:0000256" key="3">
    <source>
        <dbReference type="ARBA" id="ARBA00023136"/>
    </source>
</evidence>
<protein>
    <recommendedName>
        <fullName evidence="8">Transporter of MFS family, contains Lipocalin domain</fullName>
    </recommendedName>
</protein>
<feature type="region of interest" description="Disordered" evidence="4">
    <location>
        <begin position="1"/>
        <end position="34"/>
    </location>
</feature>
<accession>A0ABM8QBB0</accession>
<dbReference type="Pfam" id="PF07690">
    <property type="entry name" value="MFS_1"/>
    <property type="match status" value="1"/>
</dbReference>
<keyword evidence="1 5" id="KW-0812">Transmembrane</keyword>
<dbReference type="SUPFAM" id="SSF103473">
    <property type="entry name" value="MFS general substrate transporter"/>
    <property type="match status" value="1"/>
</dbReference>
<feature type="transmembrane region" description="Helical" evidence="5">
    <location>
        <begin position="416"/>
        <end position="435"/>
    </location>
</feature>
<dbReference type="RefSeq" id="WP_213040013.1">
    <property type="nucleotide sequence ID" value="NZ_CAJNBJ010000001.1"/>
</dbReference>
<evidence type="ECO:0000256" key="1">
    <source>
        <dbReference type="ARBA" id="ARBA00022692"/>
    </source>
</evidence>
<keyword evidence="2 5" id="KW-1133">Transmembrane helix</keyword>
<dbReference type="EMBL" id="CAJNBJ010000001">
    <property type="protein sequence ID" value="CAE6687868.1"/>
    <property type="molecule type" value="Genomic_DNA"/>
</dbReference>
<organism evidence="6 7">
    <name type="scientific">Nitrospira defluvii</name>
    <dbReference type="NCBI Taxonomy" id="330214"/>
    <lineage>
        <taxon>Bacteria</taxon>
        <taxon>Pseudomonadati</taxon>
        <taxon>Nitrospirota</taxon>
        <taxon>Nitrospiria</taxon>
        <taxon>Nitrospirales</taxon>
        <taxon>Nitrospiraceae</taxon>
        <taxon>Nitrospira</taxon>
    </lineage>
</organism>
<feature type="transmembrane region" description="Helical" evidence="5">
    <location>
        <begin position="374"/>
        <end position="396"/>
    </location>
</feature>
<feature type="transmembrane region" description="Helical" evidence="5">
    <location>
        <begin position="101"/>
        <end position="122"/>
    </location>
</feature>
<dbReference type="PANTHER" id="PTHR23526">
    <property type="entry name" value="INTEGRAL MEMBRANE TRANSPORT PROTEIN-RELATED"/>
    <property type="match status" value="1"/>
</dbReference>
<feature type="transmembrane region" description="Helical" evidence="5">
    <location>
        <begin position="252"/>
        <end position="273"/>
    </location>
</feature>
<evidence type="ECO:0000313" key="7">
    <source>
        <dbReference type="Proteomes" id="UP000675880"/>
    </source>
</evidence>
<dbReference type="Gene3D" id="1.20.1250.20">
    <property type="entry name" value="MFS general substrate transporter like domains"/>
    <property type="match status" value="2"/>
</dbReference>
<dbReference type="InterPro" id="IPR011701">
    <property type="entry name" value="MFS"/>
</dbReference>
<dbReference type="PANTHER" id="PTHR23526:SF2">
    <property type="entry name" value="MAJOR FACILITATOR SUPERFAMILY (MFS) PROFILE DOMAIN-CONTAINING PROTEIN"/>
    <property type="match status" value="1"/>
</dbReference>
<evidence type="ECO:0000256" key="5">
    <source>
        <dbReference type="SAM" id="Phobius"/>
    </source>
</evidence>
<evidence type="ECO:0008006" key="8">
    <source>
        <dbReference type="Google" id="ProtNLM"/>
    </source>
</evidence>
<reference evidence="6 7" key="1">
    <citation type="submission" date="2021-02" db="EMBL/GenBank/DDBJ databases">
        <authorList>
            <person name="Han P."/>
        </authorList>
    </citation>
    <scope>NUCLEOTIDE SEQUENCE [LARGE SCALE GENOMIC DNA]</scope>
    <source>
        <strain evidence="6">Candidatus Nitrospira sp. ZN2</strain>
    </source>
</reference>
<dbReference type="InterPro" id="IPR036259">
    <property type="entry name" value="MFS_trans_sf"/>
</dbReference>
<keyword evidence="3 5" id="KW-0472">Membrane</keyword>
<comment type="caution">
    <text evidence="6">The sequence shown here is derived from an EMBL/GenBank/DDBJ whole genome shotgun (WGS) entry which is preliminary data.</text>
</comment>
<feature type="transmembrane region" description="Helical" evidence="5">
    <location>
        <begin position="170"/>
        <end position="190"/>
    </location>
</feature>
<evidence type="ECO:0000256" key="4">
    <source>
        <dbReference type="SAM" id="MobiDB-lite"/>
    </source>
</evidence>
<feature type="transmembrane region" description="Helical" evidence="5">
    <location>
        <begin position="338"/>
        <end position="362"/>
    </location>
</feature>
<proteinExistence type="predicted"/>
<gene>
    <name evidence="6" type="ORF">NSPZN2_10063</name>
</gene>
<keyword evidence="7" id="KW-1185">Reference proteome</keyword>
<evidence type="ECO:0000313" key="6">
    <source>
        <dbReference type="EMBL" id="CAE6687868.1"/>
    </source>
</evidence>
<dbReference type="Proteomes" id="UP000675880">
    <property type="component" value="Unassembled WGS sequence"/>
</dbReference>
<feature type="compositionally biased region" description="Polar residues" evidence="4">
    <location>
        <begin position="1"/>
        <end position="18"/>
    </location>
</feature>
<feature type="transmembrane region" description="Helical" evidence="5">
    <location>
        <begin position="315"/>
        <end position="332"/>
    </location>
</feature>
<feature type="transmembrane region" description="Helical" evidence="5">
    <location>
        <begin position="285"/>
        <end position="303"/>
    </location>
</feature>
<feature type="transmembrane region" description="Helical" evidence="5">
    <location>
        <begin position="196"/>
        <end position="215"/>
    </location>
</feature>
<sequence length="475" mass="51837">MNHSTTDSLPSSFSQPLTVSDETETSEDEAKASSRQYGIRDAACQAAAQGGGENYFSAFALLLHASPFQIAILSALPQLVGVVAQLASVKLLQYLRIPSRLLIAGGRAQAFCWLPILLLPLIAPDQGAWLLIGCAMLYFGFGHVTTPIWNSLLVDVAEAESRGAYFARRARTTALTSFLALGVAGAILTLGQRWDLSWIGFLVIFLGAAAARLGATTCQTHVSRLMPVHRLEAPHGFRHFFSHAASGDFRRFLLFSGLMHFAVLLSGPFFVMYLLRDLHWSYLQYAGWMASSISAQFLTLGPWGRIGDRYGNKALLTLTASAVPFLPMGYLLSEQYLFLLVVNFFGGVIWAGLSLGLQNYVFDSLRSGERTRGVALANAMNAVGWGLGALTGSWLATLMPAELSLGWWHLTPASNLPFLFCLSGGLRLVIAVSLLRTFAEPRNIVSPPQGHLLWELPFLKPLTALLPWRNPRVVP</sequence>
<dbReference type="InterPro" id="IPR052528">
    <property type="entry name" value="Sugar_transport-like"/>
</dbReference>
<feature type="transmembrane region" description="Helical" evidence="5">
    <location>
        <begin position="128"/>
        <end position="149"/>
    </location>
</feature>
<evidence type="ECO:0000256" key="2">
    <source>
        <dbReference type="ARBA" id="ARBA00022989"/>
    </source>
</evidence>